<evidence type="ECO:0000256" key="1">
    <source>
        <dbReference type="SAM" id="MobiDB-lite"/>
    </source>
</evidence>
<protein>
    <submittedName>
        <fullName evidence="2">Uncharacterized protein</fullName>
    </submittedName>
</protein>
<proteinExistence type="predicted"/>
<name>A0A7R9UXQ2_DIALT</name>
<organism evidence="2">
    <name type="scientific">Diacronema lutheri</name>
    <name type="common">Unicellular marine alga</name>
    <name type="synonym">Monochrysis lutheri</name>
    <dbReference type="NCBI Taxonomy" id="2081491"/>
    <lineage>
        <taxon>Eukaryota</taxon>
        <taxon>Haptista</taxon>
        <taxon>Haptophyta</taxon>
        <taxon>Pavlovophyceae</taxon>
        <taxon>Pavlovales</taxon>
        <taxon>Pavlovaceae</taxon>
        <taxon>Diacronema</taxon>
    </lineage>
</organism>
<feature type="region of interest" description="Disordered" evidence="1">
    <location>
        <begin position="1"/>
        <end position="27"/>
    </location>
</feature>
<dbReference type="EMBL" id="HBEB01019643">
    <property type="protein sequence ID" value="CAD8278405.1"/>
    <property type="molecule type" value="Transcribed_RNA"/>
</dbReference>
<sequence>MGGRHRRAAARHEAAEQRGQATGLHQPRGLALAVGRDLANAGGGVLADGLIPVADERDERRVHLRTEPLTRLAAPLAHLRERAERVRTHGRVAAREKAAEGGERTRADNGGGEFRVVLGHVGEDRRANPQHRQLHFAKAERRHAQRARVDDGGGARGA</sequence>
<gene>
    <name evidence="2" type="ORF">PLUT1463_LOCUS12722</name>
</gene>
<dbReference type="AlphaFoldDB" id="A0A7R9UXQ2"/>
<feature type="compositionally biased region" description="Basic and acidic residues" evidence="1">
    <location>
        <begin position="147"/>
        <end position="158"/>
    </location>
</feature>
<feature type="region of interest" description="Disordered" evidence="1">
    <location>
        <begin position="85"/>
        <end position="158"/>
    </location>
</feature>
<feature type="compositionally biased region" description="Basic residues" evidence="1">
    <location>
        <begin position="128"/>
        <end position="146"/>
    </location>
</feature>
<evidence type="ECO:0000313" key="2">
    <source>
        <dbReference type="EMBL" id="CAD8278405.1"/>
    </source>
</evidence>
<accession>A0A7R9UXQ2</accession>
<reference evidence="2" key="1">
    <citation type="submission" date="2021-01" db="EMBL/GenBank/DDBJ databases">
        <authorList>
            <person name="Corre E."/>
            <person name="Pelletier E."/>
            <person name="Niang G."/>
            <person name="Scheremetjew M."/>
            <person name="Finn R."/>
            <person name="Kale V."/>
            <person name="Holt S."/>
            <person name="Cochrane G."/>
            <person name="Meng A."/>
            <person name="Brown T."/>
            <person name="Cohen L."/>
        </authorList>
    </citation>
    <scope>NUCLEOTIDE SEQUENCE</scope>
    <source>
        <strain evidence="2">RCC1537</strain>
    </source>
</reference>
<feature type="compositionally biased region" description="Basic and acidic residues" evidence="1">
    <location>
        <begin position="85"/>
        <end position="107"/>
    </location>
</feature>